<evidence type="ECO:0000259" key="6">
    <source>
        <dbReference type="Pfam" id="PF02826"/>
    </source>
</evidence>
<dbReference type="PANTHER" id="PTHR10996">
    <property type="entry name" value="2-HYDROXYACID DEHYDROGENASE-RELATED"/>
    <property type="match status" value="1"/>
</dbReference>
<accession>A0Y9Y1</accession>
<protein>
    <submittedName>
        <fullName evidence="7">Glyoxylate reductase</fullName>
    </submittedName>
</protein>
<dbReference type="InterPro" id="IPR050223">
    <property type="entry name" value="D-isomer_2-hydroxyacid_DH"/>
</dbReference>
<dbReference type="AlphaFoldDB" id="A0Y9Y1"/>
<dbReference type="InterPro" id="IPR006139">
    <property type="entry name" value="D-isomer_2_OHA_DH_cat_dom"/>
</dbReference>
<evidence type="ECO:0000256" key="1">
    <source>
        <dbReference type="ARBA" id="ARBA00005854"/>
    </source>
</evidence>
<comment type="similarity">
    <text evidence="1 4">Belongs to the D-isomer specific 2-hydroxyacid dehydrogenase family.</text>
</comment>
<name>A0Y9Y1_9GAMM</name>
<feature type="domain" description="D-isomer specific 2-hydroxyacid dehydrogenase NAD-binding" evidence="6">
    <location>
        <begin position="108"/>
        <end position="284"/>
    </location>
</feature>
<dbReference type="Gene3D" id="3.40.50.720">
    <property type="entry name" value="NAD(P)-binding Rossmann-like Domain"/>
    <property type="match status" value="2"/>
</dbReference>
<dbReference type="eggNOG" id="COG1052">
    <property type="taxonomic scope" value="Bacteria"/>
</dbReference>
<dbReference type="EMBL" id="AAVT01000001">
    <property type="protein sequence ID" value="EAW32935.1"/>
    <property type="molecule type" value="Genomic_DNA"/>
</dbReference>
<dbReference type="Proteomes" id="UP000004931">
    <property type="component" value="Unassembled WGS sequence"/>
</dbReference>
<keyword evidence="8" id="KW-1185">Reference proteome</keyword>
<keyword evidence="2 4" id="KW-0560">Oxidoreductase</keyword>
<dbReference type="Pfam" id="PF00389">
    <property type="entry name" value="2-Hacid_dh"/>
    <property type="match status" value="1"/>
</dbReference>
<dbReference type="GO" id="GO:0051287">
    <property type="term" value="F:NAD binding"/>
    <property type="evidence" value="ECO:0007669"/>
    <property type="project" value="InterPro"/>
</dbReference>
<dbReference type="CDD" id="cd05301">
    <property type="entry name" value="GDH"/>
    <property type="match status" value="1"/>
</dbReference>
<dbReference type="Pfam" id="PF02826">
    <property type="entry name" value="2-Hacid_dh_C"/>
    <property type="match status" value="1"/>
</dbReference>
<dbReference type="STRING" id="247633.GP2143_16806"/>
<evidence type="ECO:0000259" key="5">
    <source>
        <dbReference type="Pfam" id="PF00389"/>
    </source>
</evidence>
<evidence type="ECO:0000256" key="4">
    <source>
        <dbReference type="RuleBase" id="RU003719"/>
    </source>
</evidence>
<organism evidence="7 8">
    <name type="scientific">marine gamma proteobacterium HTCC2143</name>
    <dbReference type="NCBI Taxonomy" id="247633"/>
    <lineage>
        <taxon>Bacteria</taxon>
        <taxon>Pseudomonadati</taxon>
        <taxon>Pseudomonadota</taxon>
        <taxon>Gammaproteobacteria</taxon>
        <taxon>Cellvibrionales</taxon>
        <taxon>Spongiibacteraceae</taxon>
        <taxon>BD1-7 clade</taxon>
    </lineage>
</organism>
<proteinExistence type="inferred from homology"/>
<keyword evidence="3" id="KW-0520">NAD</keyword>
<evidence type="ECO:0000313" key="8">
    <source>
        <dbReference type="Proteomes" id="UP000004931"/>
    </source>
</evidence>
<dbReference type="GO" id="GO:0016618">
    <property type="term" value="F:hydroxypyruvate reductase [NAD(P)H] activity"/>
    <property type="evidence" value="ECO:0007669"/>
    <property type="project" value="TreeGrafter"/>
</dbReference>
<dbReference type="PROSITE" id="PS00671">
    <property type="entry name" value="D_2_HYDROXYACID_DH_3"/>
    <property type="match status" value="1"/>
</dbReference>
<evidence type="ECO:0000256" key="2">
    <source>
        <dbReference type="ARBA" id="ARBA00023002"/>
    </source>
</evidence>
<dbReference type="InterPro" id="IPR029753">
    <property type="entry name" value="D-isomer_DH_CS"/>
</dbReference>
<dbReference type="SUPFAM" id="SSF51735">
    <property type="entry name" value="NAD(P)-binding Rossmann-fold domains"/>
    <property type="match status" value="1"/>
</dbReference>
<evidence type="ECO:0000256" key="3">
    <source>
        <dbReference type="ARBA" id="ARBA00023027"/>
    </source>
</evidence>
<dbReference type="InterPro" id="IPR036291">
    <property type="entry name" value="NAD(P)-bd_dom_sf"/>
</dbReference>
<dbReference type="GO" id="GO:0005829">
    <property type="term" value="C:cytosol"/>
    <property type="evidence" value="ECO:0007669"/>
    <property type="project" value="TreeGrafter"/>
</dbReference>
<comment type="caution">
    <text evidence="7">The sequence shown here is derived from an EMBL/GenBank/DDBJ whole genome shotgun (WGS) entry which is preliminary data.</text>
</comment>
<dbReference type="InterPro" id="IPR006140">
    <property type="entry name" value="D-isomer_DH_NAD-bd"/>
</dbReference>
<dbReference type="OrthoDB" id="9805416at2"/>
<dbReference type="FunFam" id="3.40.50.720:FF:000203">
    <property type="entry name" value="D-3-phosphoglycerate dehydrogenase (SerA)"/>
    <property type="match status" value="1"/>
</dbReference>
<feature type="domain" description="D-isomer specific 2-hydroxyacid dehydrogenase catalytic" evidence="5">
    <location>
        <begin position="5"/>
        <end position="312"/>
    </location>
</feature>
<dbReference type="PANTHER" id="PTHR10996:SF283">
    <property type="entry name" value="GLYOXYLATE_HYDROXYPYRUVATE REDUCTASE B"/>
    <property type="match status" value="1"/>
</dbReference>
<gene>
    <name evidence="7" type="ORF">GP2143_16806</name>
</gene>
<reference evidence="7 8" key="1">
    <citation type="journal article" date="2010" name="J. Bacteriol.">
        <title>Genome sequence of the oligotrophic marine Gammaproteobacterium HTCC2143, isolated from the Oregon Coast.</title>
        <authorList>
            <person name="Oh H.M."/>
            <person name="Kang I."/>
            <person name="Ferriera S."/>
            <person name="Giovannoni S.J."/>
            <person name="Cho J.C."/>
        </authorList>
    </citation>
    <scope>NUCLEOTIDE SEQUENCE [LARGE SCALE GENOMIC DNA]</scope>
    <source>
        <strain evidence="7 8">HTCC2143</strain>
    </source>
</reference>
<sequence length="326" mass="34627">MNKVFVTYNMPAEQLSRLSEYCDVDAWQGKGSIPRDELMARVEGVDGIICLLTERIDGELINSSKNLKAVSCVSVGVDHVDVGTLTARGIPLGHTPGVLVDATADLAFGLLLAAARRIPQGDRHVRTGGWQGASWSPKAFLGCSVAGKTLGIIGLGDIGQALARRAAGFDMPVIAWSRSGREVAGVRTLSLEQVLDQSDFVSINVALTEETRGLIDAAALSKMKPGAILVNTARGGIVDERALAQALKEGRIAGAGFDVFEKEPVSPGNALFDQPNFIATPHIGSATPETRLAMMDLAVANMCAAMWSEKMPCCFNPEVYADHHDN</sequence>
<evidence type="ECO:0000313" key="7">
    <source>
        <dbReference type="EMBL" id="EAW32935.1"/>
    </source>
</evidence>
<dbReference type="GO" id="GO:0030267">
    <property type="term" value="F:glyoxylate reductase (NADPH) activity"/>
    <property type="evidence" value="ECO:0007669"/>
    <property type="project" value="TreeGrafter"/>
</dbReference>
<dbReference type="SUPFAM" id="SSF52283">
    <property type="entry name" value="Formate/glycerate dehydrogenase catalytic domain-like"/>
    <property type="match status" value="1"/>
</dbReference>